<accession>A0A183ILP4</accession>
<dbReference type="InterPro" id="IPR016024">
    <property type="entry name" value="ARM-type_fold"/>
</dbReference>
<keyword evidence="4" id="KW-1185">Reference proteome</keyword>
<feature type="domain" description="TOG" evidence="2">
    <location>
        <begin position="205"/>
        <end position="450"/>
    </location>
</feature>
<dbReference type="Pfam" id="PF12348">
    <property type="entry name" value="CLASP_N"/>
    <property type="match status" value="1"/>
</dbReference>
<dbReference type="PANTHER" id="PTHR12609">
    <property type="entry name" value="MICROTUBULE ASSOCIATED PROTEIN XMAP215"/>
    <property type="match status" value="1"/>
</dbReference>
<evidence type="ECO:0000313" key="5">
    <source>
        <dbReference type="WBParaSite" id="SBAD_0000473201-mRNA-1"/>
    </source>
</evidence>
<dbReference type="GO" id="GO:0007051">
    <property type="term" value="P:spindle organization"/>
    <property type="evidence" value="ECO:0007669"/>
    <property type="project" value="InterPro"/>
</dbReference>
<dbReference type="OrthoDB" id="205662at2759"/>
<dbReference type="GO" id="GO:0061863">
    <property type="term" value="F:microtubule plus end polymerase"/>
    <property type="evidence" value="ECO:0007669"/>
    <property type="project" value="InterPro"/>
</dbReference>
<dbReference type="SUPFAM" id="SSF48371">
    <property type="entry name" value="ARM repeat"/>
    <property type="match status" value="1"/>
</dbReference>
<evidence type="ECO:0000313" key="3">
    <source>
        <dbReference type="EMBL" id="VDP04703.1"/>
    </source>
</evidence>
<feature type="compositionally biased region" description="Polar residues" evidence="1">
    <location>
        <begin position="489"/>
        <end position="504"/>
    </location>
</feature>
<feature type="region of interest" description="Disordered" evidence="1">
    <location>
        <begin position="486"/>
        <end position="506"/>
    </location>
</feature>
<dbReference type="Gene3D" id="1.25.10.10">
    <property type="entry name" value="Leucine-rich Repeat Variant"/>
    <property type="match status" value="2"/>
</dbReference>
<name>A0A183ILP4_9BILA</name>
<dbReference type="GO" id="GO:0030951">
    <property type="term" value="P:establishment or maintenance of microtubule cytoskeleton polarity"/>
    <property type="evidence" value="ECO:0007669"/>
    <property type="project" value="InterPro"/>
</dbReference>
<reference evidence="5" key="1">
    <citation type="submission" date="2016-06" db="UniProtKB">
        <authorList>
            <consortium name="WormBaseParasite"/>
        </authorList>
    </citation>
    <scope>IDENTIFICATION</scope>
</reference>
<dbReference type="WBParaSite" id="SBAD_0000473201-mRNA-1">
    <property type="protein sequence ID" value="SBAD_0000473201-mRNA-1"/>
    <property type="gene ID" value="SBAD_0000473201"/>
</dbReference>
<dbReference type="SMART" id="SM01349">
    <property type="entry name" value="TOG"/>
    <property type="match status" value="1"/>
</dbReference>
<dbReference type="Proteomes" id="UP000270296">
    <property type="component" value="Unassembled WGS sequence"/>
</dbReference>
<dbReference type="AlphaFoldDB" id="A0A183ILP4"/>
<dbReference type="InterPro" id="IPR034085">
    <property type="entry name" value="TOG"/>
</dbReference>
<evidence type="ECO:0000259" key="2">
    <source>
        <dbReference type="SMART" id="SM01349"/>
    </source>
</evidence>
<dbReference type="InterPro" id="IPR045110">
    <property type="entry name" value="XMAP215"/>
</dbReference>
<dbReference type="GO" id="GO:0046785">
    <property type="term" value="P:microtubule polymerization"/>
    <property type="evidence" value="ECO:0007669"/>
    <property type="project" value="InterPro"/>
</dbReference>
<dbReference type="InterPro" id="IPR024395">
    <property type="entry name" value="CLASP_N_dom"/>
</dbReference>
<dbReference type="EMBL" id="UZAM01008387">
    <property type="protein sequence ID" value="VDP04703.1"/>
    <property type="molecule type" value="Genomic_DNA"/>
</dbReference>
<proteinExistence type="predicted"/>
<evidence type="ECO:0000313" key="4">
    <source>
        <dbReference type="Proteomes" id="UP000270296"/>
    </source>
</evidence>
<gene>
    <name evidence="3" type="ORF">SBAD_LOCUS4540</name>
</gene>
<dbReference type="GO" id="GO:0051010">
    <property type="term" value="F:microtubule plus-end binding"/>
    <property type="evidence" value="ECO:0007669"/>
    <property type="project" value="InterPro"/>
</dbReference>
<organism evidence="5">
    <name type="scientific">Soboliphyme baturini</name>
    <dbReference type="NCBI Taxonomy" id="241478"/>
    <lineage>
        <taxon>Eukaryota</taxon>
        <taxon>Metazoa</taxon>
        <taxon>Ecdysozoa</taxon>
        <taxon>Nematoda</taxon>
        <taxon>Enoplea</taxon>
        <taxon>Dorylaimia</taxon>
        <taxon>Dioctophymatida</taxon>
        <taxon>Dioctophymatoidea</taxon>
        <taxon>Soboliphymatidae</taxon>
        <taxon>Soboliphyme</taxon>
    </lineage>
</organism>
<dbReference type="InterPro" id="IPR011989">
    <property type="entry name" value="ARM-like"/>
</dbReference>
<protein>
    <submittedName>
        <fullName evidence="5">TOG domain-containing protein</fullName>
    </submittedName>
</protein>
<sequence length="516" mass="58899">MGNALPSKLSEQAQNQLAAMDEELKGLIAKHDIQSSHKALNRKEVAGTETVAPSAKLATGSAKTTTSSKRVLDLFTQLPDDLMDRLESRKWLDRKNGLETLLTAVAVDATFDDVVQCFDAVFVNKNPTMKMQSIRFLARFLQDCTSKEKQKQIFHTFSNRIADIKEKAAELLSNRRNEENVEDEKQIDINDDIDMPTAVQMSFWSFVCPSDAHFKRLKEQLEPICHDKLLKFLFSDNTEDILRATDLLMQHSVAFSTVTHDCSDLLFKWCALRFFNQGAMVIVRLLVFAQRLLLLIHENSHKLSEVEARLFIPHILRLLGHCDQEVFEAANMTLNKVLIVYPTSRMLPMMMDACYSQNSWQTAACLKRIAILIASFEAYIFGNQPEKMVHFIAKFVNDQSSAVREAALCCLLQVYNFLGKDILTYLETVDENSLNLFLRKTEEQKRGLQLLGLDRDIQNNDSRRNVLKERLDEFIGSYEEILKTHSDENAATNSSSGDRSSTGKYEQLWKLIHPDD</sequence>
<reference evidence="3 4" key="2">
    <citation type="submission" date="2018-11" db="EMBL/GenBank/DDBJ databases">
        <authorList>
            <consortium name="Pathogen Informatics"/>
        </authorList>
    </citation>
    <scope>NUCLEOTIDE SEQUENCE [LARGE SCALE GENOMIC DNA]</scope>
</reference>
<evidence type="ECO:0000256" key="1">
    <source>
        <dbReference type="SAM" id="MobiDB-lite"/>
    </source>
</evidence>